<evidence type="ECO:0000313" key="3">
    <source>
        <dbReference type="EMBL" id="WAI01929.1"/>
    </source>
</evidence>
<dbReference type="GeneID" id="76834118"/>
<proteinExistence type="predicted"/>
<dbReference type="KEGG" id="mou:OU421_03410"/>
<dbReference type="AlphaFoldDB" id="A0A9X9T893"/>
<feature type="domain" description="N-acetyltransferase" evidence="2">
    <location>
        <begin position="8"/>
        <end position="154"/>
    </location>
</feature>
<dbReference type="PANTHER" id="PTHR13947">
    <property type="entry name" value="GNAT FAMILY N-ACETYLTRANSFERASE"/>
    <property type="match status" value="1"/>
</dbReference>
<evidence type="ECO:0000313" key="4">
    <source>
        <dbReference type="Proteomes" id="UP001163096"/>
    </source>
</evidence>
<evidence type="ECO:0000259" key="2">
    <source>
        <dbReference type="PROSITE" id="PS51186"/>
    </source>
</evidence>
<dbReference type="GO" id="GO:0008080">
    <property type="term" value="F:N-acetyltransferase activity"/>
    <property type="evidence" value="ECO:0007669"/>
    <property type="project" value="InterPro"/>
</dbReference>
<dbReference type="Gene3D" id="3.40.630.30">
    <property type="match status" value="1"/>
</dbReference>
<sequence>MMAEERGFSIRQYTDDDFGAVRTLNGDEQHESYEGAVFVRQAGVLYGGTFLCAVCDDVICGYAIGAPVTGGNVAWVIRLGVLPSHRGRGIGRALMQALEERFAALEIRELYLSVHPENLPARSLYDTLGYMVTEIRSAYFGEGEDRLIMKKNLDTALSSSLSPCR</sequence>
<organism evidence="3 4">
    <name type="scientific">Methanogenium organophilum</name>
    <dbReference type="NCBI Taxonomy" id="2199"/>
    <lineage>
        <taxon>Archaea</taxon>
        <taxon>Methanobacteriati</taxon>
        <taxon>Methanobacteriota</taxon>
        <taxon>Stenosarchaea group</taxon>
        <taxon>Methanomicrobia</taxon>
        <taxon>Methanomicrobiales</taxon>
        <taxon>Methanomicrobiaceae</taxon>
        <taxon>Methanogenium</taxon>
    </lineage>
</organism>
<dbReference type="InterPro" id="IPR050769">
    <property type="entry name" value="NAT_camello-type"/>
</dbReference>
<dbReference type="InterPro" id="IPR000182">
    <property type="entry name" value="GNAT_dom"/>
</dbReference>
<dbReference type="InterPro" id="IPR016181">
    <property type="entry name" value="Acyl_CoA_acyltransferase"/>
</dbReference>
<evidence type="ECO:0000256" key="1">
    <source>
        <dbReference type="ARBA" id="ARBA00022679"/>
    </source>
</evidence>
<dbReference type="SUPFAM" id="SSF55729">
    <property type="entry name" value="Acyl-CoA N-acyltransferases (Nat)"/>
    <property type="match status" value="1"/>
</dbReference>
<keyword evidence="1" id="KW-0808">Transferase</keyword>
<gene>
    <name evidence="3" type="ORF">OU421_03410</name>
</gene>
<reference evidence="3" key="1">
    <citation type="submission" date="2022-11" db="EMBL/GenBank/DDBJ databases">
        <title>Complete genome sequence of Methanogenium organophilum DSM 3596.</title>
        <authorList>
            <person name="Chen S.-C."/>
            <person name="Lai S.-J."/>
            <person name="You Y.-T."/>
        </authorList>
    </citation>
    <scope>NUCLEOTIDE SEQUENCE</scope>
    <source>
        <strain evidence="3">DSM 3596</strain>
    </source>
</reference>
<protein>
    <submittedName>
        <fullName evidence="3">N-acetyltransferase</fullName>
    </submittedName>
</protein>
<name>A0A9X9T893_METOG</name>
<dbReference type="RefSeq" id="WP_268187207.1">
    <property type="nucleotide sequence ID" value="NZ_CP113361.1"/>
</dbReference>
<dbReference type="CDD" id="cd04301">
    <property type="entry name" value="NAT_SF"/>
    <property type="match status" value="1"/>
</dbReference>
<dbReference type="Proteomes" id="UP001163096">
    <property type="component" value="Chromosome"/>
</dbReference>
<dbReference type="PANTHER" id="PTHR13947:SF37">
    <property type="entry name" value="LD18367P"/>
    <property type="match status" value="1"/>
</dbReference>
<dbReference type="Pfam" id="PF00583">
    <property type="entry name" value="Acetyltransf_1"/>
    <property type="match status" value="1"/>
</dbReference>
<dbReference type="EMBL" id="CP113361">
    <property type="protein sequence ID" value="WAI01929.1"/>
    <property type="molecule type" value="Genomic_DNA"/>
</dbReference>
<keyword evidence="4" id="KW-1185">Reference proteome</keyword>
<dbReference type="PROSITE" id="PS51186">
    <property type="entry name" value="GNAT"/>
    <property type="match status" value="1"/>
</dbReference>
<accession>A0A9X9T893</accession>